<evidence type="ECO:0008006" key="3">
    <source>
        <dbReference type="Google" id="ProtNLM"/>
    </source>
</evidence>
<reference evidence="1 2" key="1">
    <citation type="submission" date="2023-06" db="EMBL/GenBank/DDBJ databases">
        <title>Five Gram-positive bacteria isolated from mangrove sediments in Shenzhen, Guangdong, China.</title>
        <authorList>
            <person name="Yu S."/>
            <person name="Zheng W."/>
            <person name="Huang Y."/>
        </authorList>
    </citation>
    <scope>NUCLEOTIDE SEQUENCE [LARGE SCALE GENOMIC DNA]</scope>
    <source>
        <strain evidence="1 2">SaN35-3</strain>
    </source>
</reference>
<dbReference type="EMBL" id="CP129013">
    <property type="protein sequence ID" value="WLR43160.1"/>
    <property type="molecule type" value="Genomic_DNA"/>
</dbReference>
<dbReference type="Gene3D" id="6.20.20.10">
    <property type="match status" value="1"/>
</dbReference>
<gene>
    <name evidence="1" type="ORF">LC087_02850</name>
</gene>
<dbReference type="SUPFAM" id="SSF57938">
    <property type="entry name" value="DnaJ/Hsp40 cysteine-rich domain"/>
    <property type="match status" value="1"/>
</dbReference>
<accession>A0ABY9JZY1</accession>
<dbReference type="InterPro" id="IPR036410">
    <property type="entry name" value="HSP_DnaJ_Cys-rich_dom_sf"/>
</dbReference>
<protein>
    <recommendedName>
        <fullName evidence="3">Molecular chaperone DnaJ</fullName>
    </recommendedName>
</protein>
<evidence type="ECO:0000313" key="1">
    <source>
        <dbReference type="EMBL" id="WLR43160.1"/>
    </source>
</evidence>
<dbReference type="RefSeq" id="WP_226538983.1">
    <property type="nucleotide sequence ID" value="NZ_CP129013.1"/>
</dbReference>
<organism evidence="1 2">
    <name type="scientific">Bacillus carboniphilus</name>
    <dbReference type="NCBI Taxonomy" id="86663"/>
    <lineage>
        <taxon>Bacteria</taxon>
        <taxon>Bacillati</taxon>
        <taxon>Bacillota</taxon>
        <taxon>Bacilli</taxon>
        <taxon>Bacillales</taxon>
        <taxon>Bacillaceae</taxon>
        <taxon>Bacillus</taxon>
    </lineage>
</organism>
<evidence type="ECO:0000313" key="2">
    <source>
        <dbReference type="Proteomes" id="UP001197974"/>
    </source>
</evidence>
<proteinExistence type="predicted"/>
<keyword evidence="2" id="KW-1185">Reference proteome</keyword>
<name>A0ABY9JZY1_9BACI</name>
<sequence length="52" mass="5627">MAIYIVCKKCSGSGKIKALSLLPFSIKCEACKGVGKVASKTFKTKSIQKFKQ</sequence>
<dbReference type="Proteomes" id="UP001197974">
    <property type="component" value="Chromosome"/>
</dbReference>